<evidence type="ECO:0000313" key="3">
    <source>
        <dbReference type="EMBL" id="MXO71205.1"/>
    </source>
</evidence>
<dbReference type="EMBL" id="WTYV01000002">
    <property type="protein sequence ID" value="MXO71205.1"/>
    <property type="molecule type" value="Genomic_DNA"/>
</dbReference>
<keyword evidence="1" id="KW-0732">Signal</keyword>
<dbReference type="AlphaFoldDB" id="A0A844YS80"/>
<dbReference type="InterPro" id="IPR032710">
    <property type="entry name" value="NTF2-like_dom_sf"/>
</dbReference>
<evidence type="ECO:0000256" key="1">
    <source>
        <dbReference type="SAM" id="SignalP"/>
    </source>
</evidence>
<dbReference type="InterPro" id="IPR037401">
    <property type="entry name" value="SnoaL-like"/>
</dbReference>
<proteinExistence type="predicted"/>
<dbReference type="Proteomes" id="UP000466966">
    <property type="component" value="Unassembled WGS sequence"/>
</dbReference>
<feature type="signal peptide" evidence="1">
    <location>
        <begin position="1"/>
        <end position="19"/>
    </location>
</feature>
<dbReference type="RefSeq" id="WP_160771146.1">
    <property type="nucleotide sequence ID" value="NZ_WTYV01000002.1"/>
</dbReference>
<feature type="domain" description="SnoaL-like" evidence="2">
    <location>
        <begin position="422"/>
        <end position="553"/>
    </location>
</feature>
<feature type="domain" description="SnoaL-like" evidence="2">
    <location>
        <begin position="228"/>
        <end position="347"/>
    </location>
</feature>
<name>A0A844YS80_9SPHN</name>
<accession>A0A844YS80</accession>
<comment type="caution">
    <text evidence="3">The sequence shown here is derived from an EMBL/GenBank/DDBJ whole genome shotgun (WGS) entry which is preliminary data.</text>
</comment>
<organism evidence="3 4">
    <name type="scientific">Alteraurantiacibacter buctensis</name>
    <dbReference type="NCBI Taxonomy" id="1503981"/>
    <lineage>
        <taxon>Bacteria</taxon>
        <taxon>Pseudomonadati</taxon>
        <taxon>Pseudomonadota</taxon>
        <taxon>Alphaproteobacteria</taxon>
        <taxon>Sphingomonadales</taxon>
        <taxon>Erythrobacteraceae</taxon>
        <taxon>Alteraurantiacibacter</taxon>
    </lineage>
</organism>
<reference evidence="3 4" key="1">
    <citation type="submission" date="2019-12" db="EMBL/GenBank/DDBJ databases">
        <title>Genomic-based taxomic classification of the family Erythrobacteraceae.</title>
        <authorList>
            <person name="Xu L."/>
        </authorList>
    </citation>
    <scope>NUCLEOTIDE SEQUENCE [LARGE SCALE GENOMIC DNA]</scope>
    <source>
        <strain evidence="3 4">M0322</strain>
    </source>
</reference>
<evidence type="ECO:0000259" key="2">
    <source>
        <dbReference type="Pfam" id="PF13577"/>
    </source>
</evidence>
<sequence>MLRALLALFALLVAVPLAAQPAPPDPAVETARLEDLAAIRQIKHLQAHWGHLALRGQWQAMADLLTDDAVLTFPHGELAGRADILADLRETQGGGADGLQPGRLNLHLWISPVITLAPDGQSATGRWQELALTGTVRQEADWAGGTWVVHYLKQGDHWRISAMGYFLQFEGPYAEGWRHDAANLYRAPFHFTPQEAGAILPQRRAAAALPAEQIAAEASLLYEHGRAQNLTNAFGYYLDRGMYDDVADLFYADARLVVQGGGTWLGQDGVRRFLAQFGAPGLDPGEMNDHLQLMPKVIMSRDGTVASVSAVELAMAGQHEGAGYWSATLNHFVLMRDAEGRWRIASLYRIPIMRSTVADGWVQPLPAITAIPAGGAPDRDQPQRSMSYPEASVTQPISELGIFAPAVVAGAAPEVVPDALTRAEAFDAAENLGNAYGAYINAFAWDDMAALFARDGWRELPFIGVVAGRQHIRDAARVRYGDAGPSNAFQAVHMLTQPYVTVSQEEATGEWRAQMRTRLVQMNSSASGPGSWMAGVYEWQVQRDANGAWAFAGMDLDYTWMAPYAGAWTAADPALAAALQPTAEQMARYRLAAPIRGAAGVPFPAIEALPFHYANPVSGRPPERRVEWTEITPR</sequence>
<keyword evidence="4" id="KW-1185">Reference proteome</keyword>
<dbReference type="Pfam" id="PF13577">
    <property type="entry name" value="SnoaL_4"/>
    <property type="match status" value="3"/>
</dbReference>
<evidence type="ECO:0000313" key="4">
    <source>
        <dbReference type="Proteomes" id="UP000466966"/>
    </source>
</evidence>
<protein>
    <recommendedName>
        <fullName evidence="2">SnoaL-like domain-containing protein</fullName>
    </recommendedName>
</protein>
<dbReference type="OrthoDB" id="7541204at2"/>
<feature type="chain" id="PRO_5032335141" description="SnoaL-like domain-containing protein" evidence="1">
    <location>
        <begin position="20"/>
        <end position="634"/>
    </location>
</feature>
<dbReference type="Gene3D" id="3.10.450.50">
    <property type="match status" value="3"/>
</dbReference>
<feature type="domain" description="SnoaL-like" evidence="2">
    <location>
        <begin position="35"/>
        <end position="163"/>
    </location>
</feature>
<gene>
    <name evidence="3" type="ORF">GRI99_06075</name>
</gene>
<dbReference type="SUPFAM" id="SSF54427">
    <property type="entry name" value="NTF2-like"/>
    <property type="match status" value="3"/>
</dbReference>